<proteinExistence type="predicted"/>
<evidence type="ECO:0000313" key="3">
    <source>
        <dbReference type="EMBL" id="WQD39091.1"/>
    </source>
</evidence>
<dbReference type="Pfam" id="PF00534">
    <property type="entry name" value="Glycos_transf_1"/>
    <property type="match status" value="1"/>
</dbReference>
<dbReference type="EMBL" id="CP139960">
    <property type="protein sequence ID" value="WQD39091.1"/>
    <property type="molecule type" value="Genomic_DNA"/>
</dbReference>
<keyword evidence="3" id="KW-0328">Glycosyltransferase</keyword>
<evidence type="ECO:0000313" key="4">
    <source>
        <dbReference type="Proteomes" id="UP001325680"/>
    </source>
</evidence>
<keyword evidence="4" id="KW-1185">Reference proteome</keyword>
<protein>
    <submittedName>
        <fullName evidence="3">Glycosyltransferase</fullName>
        <ecNumber evidence="3">2.4.-.-</ecNumber>
    </submittedName>
</protein>
<reference evidence="3 4" key="1">
    <citation type="submission" date="2023-12" db="EMBL/GenBank/DDBJ databases">
        <title>Genome sequencing and assembly of bacterial species from a model synthetic community.</title>
        <authorList>
            <person name="Hogle S.L."/>
        </authorList>
    </citation>
    <scope>NUCLEOTIDE SEQUENCE [LARGE SCALE GENOMIC DNA]</scope>
    <source>
        <strain evidence="3 4">HAMBI_3031</strain>
    </source>
</reference>
<dbReference type="EC" id="2.4.-.-" evidence="3"/>
<sequence length="370" mass="41963">MKLLIITNALAKGGAENLIKTTIPFFIAKGVRPTLLLLNQSLSVSAYIDAIKELSIPIIDLKASNLYNPLLIFRIKKIIDSNNFDIVHTHLFPSLYWSSVALRNRKNGILVYTEHSNYNKRRKNVVLKMIDRIAYKSYDAVIAISNEVKRNLIKNIKITPPVSVIPNGVDLRFIFEAQELGKENLTKLFKIPPNSYTILMVASFRYPKDQKTLITSLKYLNDNYHVLLAGEGDMMSKVEEYSKQQNTLDRIHFLGFRTDISSLMKSVDINVLSSDYEGMSGVTLESLASGKPFLGSDVPGINDIVPDKRFLFEKGNARDLADKIQKIINNPKLAEDMSATGLEYVKQFDMGIMIDRHIKLYEELLSQRNN</sequence>
<feature type="domain" description="Glycosyltransferase subfamily 4-like N-terminal" evidence="2">
    <location>
        <begin position="13"/>
        <end position="172"/>
    </location>
</feature>
<dbReference type="InterPro" id="IPR028098">
    <property type="entry name" value="Glyco_trans_4-like_N"/>
</dbReference>
<name>A0ABZ0W7G9_9BACT</name>
<dbReference type="InterPro" id="IPR001296">
    <property type="entry name" value="Glyco_trans_1"/>
</dbReference>
<dbReference type="PANTHER" id="PTHR12526">
    <property type="entry name" value="GLYCOSYLTRANSFERASE"/>
    <property type="match status" value="1"/>
</dbReference>
<dbReference type="RefSeq" id="WP_114793142.1">
    <property type="nucleotide sequence ID" value="NZ_CP139960.1"/>
</dbReference>
<dbReference type="Proteomes" id="UP001325680">
    <property type="component" value="Chromosome"/>
</dbReference>
<evidence type="ECO:0000259" key="2">
    <source>
        <dbReference type="Pfam" id="PF13439"/>
    </source>
</evidence>
<dbReference type="Pfam" id="PF13439">
    <property type="entry name" value="Glyco_transf_4"/>
    <property type="match status" value="1"/>
</dbReference>
<dbReference type="Gene3D" id="3.40.50.2000">
    <property type="entry name" value="Glycogen Phosphorylase B"/>
    <property type="match status" value="2"/>
</dbReference>
<organism evidence="3 4">
    <name type="scientific">Niabella yanshanensis</name>
    <dbReference type="NCBI Taxonomy" id="577386"/>
    <lineage>
        <taxon>Bacteria</taxon>
        <taxon>Pseudomonadati</taxon>
        <taxon>Bacteroidota</taxon>
        <taxon>Chitinophagia</taxon>
        <taxon>Chitinophagales</taxon>
        <taxon>Chitinophagaceae</taxon>
        <taxon>Niabella</taxon>
    </lineage>
</organism>
<accession>A0ABZ0W7G9</accession>
<dbReference type="GO" id="GO:0016757">
    <property type="term" value="F:glycosyltransferase activity"/>
    <property type="evidence" value="ECO:0007669"/>
    <property type="project" value="UniProtKB-KW"/>
</dbReference>
<keyword evidence="3" id="KW-0808">Transferase</keyword>
<gene>
    <name evidence="3" type="ORF">U0035_02880</name>
</gene>
<evidence type="ECO:0000259" key="1">
    <source>
        <dbReference type="Pfam" id="PF00534"/>
    </source>
</evidence>
<feature type="domain" description="Glycosyl transferase family 1" evidence="1">
    <location>
        <begin position="189"/>
        <end position="341"/>
    </location>
</feature>
<dbReference type="SUPFAM" id="SSF53756">
    <property type="entry name" value="UDP-Glycosyltransferase/glycogen phosphorylase"/>
    <property type="match status" value="1"/>
</dbReference>